<evidence type="ECO:0000313" key="2">
    <source>
        <dbReference type="Proteomes" id="UP000649075"/>
    </source>
</evidence>
<dbReference type="EMBL" id="JACRWH010000003">
    <property type="protein sequence ID" value="MBC6011430.1"/>
    <property type="molecule type" value="Genomic_DNA"/>
</dbReference>
<keyword evidence="2" id="KW-1185">Reference proteome</keyword>
<organism evidence="1 2">
    <name type="scientific">Holdemanella hominis</name>
    <dbReference type="NCBI Taxonomy" id="2764327"/>
    <lineage>
        <taxon>Bacteria</taxon>
        <taxon>Bacillati</taxon>
        <taxon>Bacillota</taxon>
        <taxon>Erysipelotrichia</taxon>
        <taxon>Erysipelotrichales</taxon>
        <taxon>Erysipelotrichaceae</taxon>
        <taxon>Holdemanella</taxon>
    </lineage>
</organism>
<reference evidence="1 2" key="1">
    <citation type="submission" date="2020-08" db="EMBL/GenBank/DDBJ databases">
        <authorList>
            <person name="Liu C."/>
            <person name="Sun Q."/>
        </authorList>
    </citation>
    <scope>NUCLEOTIDE SEQUENCE [LARGE SCALE GENOMIC DNA]</scope>
    <source>
        <strain evidence="1 2">L34</strain>
    </source>
</reference>
<proteinExistence type="predicted"/>
<name>A0ABR7KFD9_9FIRM</name>
<evidence type="ECO:0000313" key="1">
    <source>
        <dbReference type="EMBL" id="MBC6011430.1"/>
    </source>
</evidence>
<sequence length="385" mass="45221">MNEYKKMAIMDIIQSSNTIEKIEKFKAYKFLLGDCRIFLFDEEGSNFDDSVKNKKIGKFGIWGIGDYTKTWILDSKHLFERSLVRVGKTIDFDLNILTYLNKVMMGHKINLDENEFLNYLSHLKNTGFQIGMTTALMERVQTKIDLRILSEMITSFVKLDNISTINKDMGNIYLSEDDYMRIKQIYDMALAQEKNLEQFNIVCCCIMKAYLIKTYDNSEKNKKVDMFIKYCLDVLNCYLEKEIVILSLYIMDDNRTHKVFKKIKNNNDVIKNILNVAWDIYHIRLVEQIMLRDNMKNTEQVILSFFGTADNGIIDAMQVNPVKAFVIENDYPISIHQMNINDICKNRELLDSGYLNASVRAEKIKNLDFKQIRERLETEILEKIM</sequence>
<accession>A0ABR7KFD9</accession>
<protein>
    <submittedName>
        <fullName evidence="1">Uncharacterized protein</fullName>
    </submittedName>
</protein>
<dbReference type="Proteomes" id="UP000649075">
    <property type="component" value="Unassembled WGS sequence"/>
</dbReference>
<comment type="caution">
    <text evidence="1">The sequence shown here is derived from an EMBL/GenBank/DDBJ whole genome shotgun (WGS) entry which is preliminary data.</text>
</comment>
<gene>
    <name evidence="1" type="ORF">H8911_01475</name>
</gene>
<dbReference type="RefSeq" id="WP_186998470.1">
    <property type="nucleotide sequence ID" value="NZ_JACRWH010000003.1"/>
</dbReference>